<name>C7QYQ4_JONDD</name>
<dbReference type="OrthoDB" id="3252014at2"/>
<dbReference type="RefSeq" id="WP_015770530.1">
    <property type="nucleotide sequence ID" value="NC_013174.1"/>
</dbReference>
<reference evidence="1 2" key="1">
    <citation type="journal article" date="2009" name="Stand. Genomic Sci.">
        <title>Complete genome sequence of Jonesia denitrificans type strain (Prevot 55134).</title>
        <authorList>
            <person name="Pukall R."/>
            <person name="Gehrich-Schroter G."/>
            <person name="Lapidus A."/>
            <person name="Nolan M."/>
            <person name="Glavina Del Rio T."/>
            <person name="Lucas S."/>
            <person name="Chen F."/>
            <person name="Tice H."/>
            <person name="Pitluck S."/>
            <person name="Cheng J.F."/>
            <person name="Copeland A."/>
            <person name="Saunders E."/>
            <person name="Brettin T."/>
            <person name="Detter J.C."/>
            <person name="Bruce D."/>
            <person name="Goodwin L."/>
            <person name="Pati A."/>
            <person name="Ivanova N."/>
            <person name="Mavromatis K."/>
            <person name="Ovchinnikova G."/>
            <person name="Chen A."/>
            <person name="Palaniappan K."/>
            <person name="Land M."/>
            <person name="Hauser L."/>
            <person name="Chang Y.J."/>
            <person name="Jeffries C.D."/>
            <person name="Chain P."/>
            <person name="Goker M."/>
            <person name="Bristow J."/>
            <person name="Eisen J.A."/>
            <person name="Markowitz V."/>
            <person name="Hugenholtz P."/>
            <person name="Kyrpides N.C."/>
            <person name="Klenk H.P."/>
            <person name="Han C."/>
        </authorList>
    </citation>
    <scope>NUCLEOTIDE SEQUENCE [LARGE SCALE GENOMIC DNA]</scope>
    <source>
        <strain evidence="2">ATCC 14870 / DSM 20603 / BCRC 15368 / CIP 55.134 / JCM 11481 / NBRC 15587 / NCTC 10816 / Prevot 55134</strain>
    </source>
</reference>
<accession>C7QYQ4</accession>
<dbReference type="eggNOG" id="ENOG5033EC0">
    <property type="taxonomic scope" value="Bacteria"/>
</dbReference>
<evidence type="ECO:0000313" key="1">
    <source>
        <dbReference type="EMBL" id="ACV07901.1"/>
    </source>
</evidence>
<dbReference type="KEGG" id="jde:Jden_0227"/>
<sequence length="308" mass="34428">MEISREENRRYLSEVSVANLAALLDACVLLIGDYELVYQVVRSRFEEILTNEDYRVQLYSGVILAAHGDESCRQAFNVASNQKKAGALHCFMAQHRLAASEIKRFSRPKHGLDILERLDESMARAAVCGKISEGDCLAMESVTANLRALALMGMREFEAAKREVVRGRSLVPGEDLDKVKRGELARYTAQQNINITQLLVAADDGNKAVKVLEENTEFCETHCLEYLSEAKSALAYAQFLQSDYENAICTAEAAINRIVHEASPERLRSAREIIIASYAELGMMEQAEHQLEAVDIDPLGLTVSREYY</sequence>
<dbReference type="HOGENOM" id="CLU_902491_0_0_11"/>
<evidence type="ECO:0000313" key="2">
    <source>
        <dbReference type="Proteomes" id="UP000000628"/>
    </source>
</evidence>
<dbReference type="EMBL" id="CP001706">
    <property type="protein sequence ID" value="ACV07901.1"/>
    <property type="molecule type" value="Genomic_DNA"/>
</dbReference>
<proteinExistence type="predicted"/>
<protein>
    <submittedName>
        <fullName evidence="1">Uncharacterized protein</fullName>
    </submittedName>
</protein>
<gene>
    <name evidence="1" type="ordered locus">Jden_0227</name>
</gene>
<organism evidence="1 2">
    <name type="scientific">Jonesia denitrificans (strain ATCC 14870 / DSM 20603 / BCRC 15368 / CIP 55.134 / JCM 11481 / NBRC 15587 / NCTC 10816 / Prevot 55134)</name>
    <name type="common">Listeria denitrificans</name>
    <dbReference type="NCBI Taxonomy" id="471856"/>
    <lineage>
        <taxon>Bacteria</taxon>
        <taxon>Bacillati</taxon>
        <taxon>Actinomycetota</taxon>
        <taxon>Actinomycetes</taxon>
        <taxon>Micrococcales</taxon>
        <taxon>Jonesiaceae</taxon>
        <taxon>Jonesia</taxon>
    </lineage>
</organism>
<keyword evidence="2" id="KW-1185">Reference proteome</keyword>
<dbReference type="Proteomes" id="UP000000628">
    <property type="component" value="Chromosome"/>
</dbReference>
<dbReference type="STRING" id="471856.Jden_0227"/>
<dbReference type="AlphaFoldDB" id="C7QYQ4"/>